<sequence length="188" mass="20467">MAKKVQGALPIVGLVSRLASPEGGFDELAYPEFCRTIIDKAPVSYRIAQAELEKAYGKPANSRWVLLVLWMSKLGVGLVPPKDIISAARRLRVTQDIEIEMDRFETAKSAVLKKYDMMQRPEGRLEDKLNVAVDGLCTLCIGLKEGEPVPEAAAPLLRDIVKGAFLEADEALVTAAVANRAGRALAYS</sequence>
<comment type="caution">
    <text evidence="1">The sequence shown here is derived from an EMBL/GenBank/DDBJ whole genome shotgun (WGS) entry which is preliminary data.</text>
</comment>
<dbReference type="PANTHER" id="PTHR36770:SF1">
    <property type="entry name" value="PHOTOSYSTEM I ASSEMBLY FACTOR PSA3, CHLOROPLASTIC"/>
    <property type="match status" value="1"/>
</dbReference>
<name>A0A150H3Z1_GONPE</name>
<organism evidence="1 2">
    <name type="scientific">Gonium pectorale</name>
    <name type="common">Green alga</name>
    <dbReference type="NCBI Taxonomy" id="33097"/>
    <lineage>
        <taxon>Eukaryota</taxon>
        <taxon>Viridiplantae</taxon>
        <taxon>Chlorophyta</taxon>
        <taxon>core chlorophytes</taxon>
        <taxon>Chlorophyceae</taxon>
        <taxon>CS clade</taxon>
        <taxon>Chlamydomonadales</taxon>
        <taxon>Volvocaceae</taxon>
        <taxon>Gonium</taxon>
    </lineage>
</organism>
<dbReference type="OrthoDB" id="2013100at2759"/>
<dbReference type="InterPro" id="IPR037736">
    <property type="entry name" value="PSA3"/>
</dbReference>
<dbReference type="STRING" id="33097.A0A150H3Z1"/>
<evidence type="ECO:0000313" key="2">
    <source>
        <dbReference type="Proteomes" id="UP000075714"/>
    </source>
</evidence>
<dbReference type="EMBL" id="LSYV01000002">
    <property type="protein sequence ID" value="KXZ56755.1"/>
    <property type="molecule type" value="Genomic_DNA"/>
</dbReference>
<proteinExistence type="predicted"/>
<dbReference type="Proteomes" id="UP000075714">
    <property type="component" value="Unassembled WGS sequence"/>
</dbReference>
<gene>
    <name evidence="1" type="ORF">GPECTOR_1g680</name>
</gene>
<dbReference type="AlphaFoldDB" id="A0A150H3Z1"/>
<evidence type="ECO:0000313" key="1">
    <source>
        <dbReference type="EMBL" id="KXZ56755.1"/>
    </source>
</evidence>
<keyword evidence="2" id="KW-1185">Reference proteome</keyword>
<accession>A0A150H3Z1</accession>
<dbReference type="PANTHER" id="PTHR36770">
    <property type="entry name" value="PHOTOSYSTEM I ASSEMBLY FACTOR PSA3, CHLOROPLASTIC"/>
    <property type="match status" value="1"/>
</dbReference>
<reference evidence="2" key="1">
    <citation type="journal article" date="2016" name="Nat. Commun.">
        <title>The Gonium pectorale genome demonstrates co-option of cell cycle regulation during the evolution of multicellularity.</title>
        <authorList>
            <person name="Hanschen E.R."/>
            <person name="Marriage T.N."/>
            <person name="Ferris P.J."/>
            <person name="Hamaji T."/>
            <person name="Toyoda A."/>
            <person name="Fujiyama A."/>
            <person name="Neme R."/>
            <person name="Noguchi H."/>
            <person name="Minakuchi Y."/>
            <person name="Suzuki M."/>
            <person name="Kawai-Toyooka H."/>
            <person name="Smith D.R."/>
            <person name="Sparks H."/>
            <person name="Anderson J."/>
            <person name="Bakaric R."/>
            <person name="Luria V."/>
            <person name="Karger A."/>
            <person name="Kirschner M.W."/>
            <person name="Durand P.M."/>
            <person name="Michod R.E."/>
            <person name="Nozaki H."/>
            <person name="Olson B.J."/>
        </authorList>
    </citation>
    <scope>NUCLEOTIDE SEQUENCE [LARGE SCALE GENOMIC DNA]</scope>
    <source>
        <strain evidence="2">NIES-2863</strain>
    </source>
</reference>
<dbReference type="GO" id="GO:0048564">
    <property type="term" value="P:photosystem I assembly"/>
    <property type="evidence" value="ECO:0007669"/>
    <property type="project" value="InterPro"/>
</dbReference>
<protein>
    <submittedName>
        <fullName evidence="1">Uncharacterized protein</fullName>
    </submittedName>
</protein>